<dbReference type="Pfam" id="PF00583">
    <property type="entry name" value="Acetyltransf_1"/>
    <property type="match status" value="1"/>
</dbReference>
<dbReference type="InterPro" id="IPR050832">
    <property type="entry name" value="Bact_Acetyltransf"/>
</dbReference>
<dbReference type="OrthoDB" id="9802340at2"/>
<dbReference type="PANTHER" id="PTHR43877">
    <property type="entry name" value="AMINOALKYLPHOSPHONATE N-ACETYLTRANSFERASE-RELATED-RELATED"/>
    <property type="match status" value="1"/>
</dbReference>
<dbReference type="PROSITE" id="PS51186">
    <property type="entry name" value="GNAT"/>
    <property type="match status" value="1"/>
</dbReference>
<dbReference type="AlphaFoldDB" id="A0A7X2Z3H3"/>
<keyword evidence="2" id="KW-0012">Acyltransferase</keyword>
<dbReference type="Gene3D" id="3.40.630.30">
    <property type="match status" value="1"/>
</dbReference>
<keyword evidence="1 4" id="KW-0808">Transferase</keyword>
<evidence type="ECO:0000313" key="5">
    <source>
        <dbReference type="Proteomes" id="UP000447876"/>
    </source>
</evidence>
<dbReference type="RefSeq" id="WP_155612190.1">
    <property type="nucleotide sequence ID" value="NZ_WNZW01000008.1"/>
</dbReference>
<feature type="domain" description="N-acetyltransferase" evidence="3">
    <location>
        <begin position="14"/>
        <end position="171"/>
    </location>
</feature>
<dbReference type="CDD" id="cd04301">
    <property type="entry name" value="NAT_SF"/>
    <property type="match status" value="1"/>
</dbReference>
<accession>A0A7X2Z3H3</accession>
<evidence type="ECO:0000256" key="1">
    <source>
        <dbReference type="ARBA" id="ARBA00022679"/>
    </source>
</evidence>
<dbReference type="InterPro" id="IPR016181">
    <property type="entry name" value="Acyl_CoA_acyltransferase"/>
</dbReference>
<proteinExistence type="predicted"/>
<organism evidence="4 5">
    <name type="scientific">Paenibacillus woosongensis</name>
    <dbReference type="NCBI Taxonomy" id="307580"/>
    <lineage>
        <taxon>Bacteria</taxon>
        <taxon>Bacillati</taxon>
        <taxon>Bacillota</taxon>
        <taxon>Bacilli</taxon>
        <taxon>Bacillales</taxon>
        <taxon>Paenibacillaceae</taxon>
        <taxon>Paenibacillus</taxon>
    </lineage>
</organism>
<dbReference type="InterPro" id="IPR000182">
    <property type="entry name" value="GNAT_dom"/>
</dbReference>
<evidence type="ECO:0000313" key="4">
    <source>
        <dbReference type="EMBL" id="MUG46806.1"/>
    </source>
</evidence>
<gene>
    <name evidence="4" type="ORF">GNP95_17670</name>
</gene>
<dbReference type="GO" id="GO:0016747">
    <property type="term" value="F:acyltransferase activity, transferring groups other than amino-acyl groups"/>
    <property type="evidence" value="ECO:0007669"/>
    <property type="project" value="InterPro"/>
</dbReference>
<protein>
    <submittedName>
        <fullName evidence="4">GNAT family N-acetyltransferase</fullName>
    </submittedName>
</protein>
<comment type="caution">
    <text evidence="4">The sequence shown here is derived from an EMBL/GenBank/DDBJ whole genome shotgun (WGS) entry which is preliminary data.</text>
</comment>
<name>A0A7X2Z3H3_9BACL</name>
<dbReference type="EMBL" id="WNZW01000008">
    <property type="protein sequence ID" value="MUG46806.1"/>
    <property type="molecule type" value="Genomic_DNA"/>
</dbReference>
<dbReference type="Proteomes" id="UP000447876">
    <property type="component" value="Unassembled WGS sequence"/>
</dbReference>
<reference evidence="4 5" key="1">
    <citation type="submission" date="2019-11" db="EMBL/GenBank/DDBJ databases">
        <title>Draft genome sequences of five Paenibacillus species of dairy origin.</title>
        <authorList>
            <person name="Olajide A.M."/>
            <person name="Chen S."/>
            <person name="Lapointe G."/>
        </authorList>
    </citation>
    <scope>NUCLEOTIDE SEQUENCE [LARGE SCALE GENOMIC DNA]</scope>
    <source>
        <strain evidence="4 5">12CR55</strain>
    </source>
</reference>
<evidence type="ECO:0000256" key="2">
    <source>
        <dbReference type="ARBA" id="ARBA00023315"/>
    </source>
</evidence>
<dbReference type="SUPFAM" id="SSF55729">
    <property type="entry name" value="Acyl-CoA N-acyltransferases (Nat)"/>
    <property type="match status" value="1"/>
</dbReference>
<sequence>MHGDETDVPRKFSIWIRRSELRDAVQLMEIDALVWTSRTSPSPIKWASREQYLRNCPPGGQLVAVIGERVCGYLGFAAPTAMPCHRHVYEIHVAIHPAYRRLGIGSSLMAAMKELAAEEGIRKLSLRALSTNPCAVAFYESCGFMMQGRLIAEYCIEGEYVDDILMWCPVIPPASDGK</sequence>
<evidence type="ECO:0000259" key="3">
    <source>
        <dbReference type="PROSITE" id="PS51186"/>
    </source>
</evidence>